<evidence type="ECO:0000313" key="2">
    <source>
        <dbReference type="Proteomes" id="UP001228636"/>
    </source>
</evidence>
<accession>A0AAJ1QZQ8</accession>
<protein>
    <recommendedName>
        <fullName evidence="3">Phage protein D</fullName>
    </recommendedName>
</protein>
<reference evidence="1 2" key="1">
    <citation type="journal article" date="2014" name="Int. J. Syst. Evol. Microbiol.">
        <title>Complete genome sequence of Corynebacterium casei LMG S-19264T (=DSM 44701T), isolated from a smear-ripened cheese.</title>
        <authorList>
            <consortium name="US DOE Joint Genome Institute (JGI-PGF)"/>
            <person name="Walter F."/>
            <person name="Albersmeier A."/>
            <person name="Kalinowski J."/>
            <person name="Ruckert C."/>
        </authorList>
    </citation>
    <scope>NUCLEOTIDE SEQUENCE [LARGE SCALE GENOMIC DNA]</scope>
    <source>
        <strain evidence="1 2">CECT 8670</strain>
    </source>
</reference>
<comment type="caution">
    <text evidence="1">The sequence shown here is derived from an EMBL/GenBank/DDBJ whole genome shotgun (WGS) entry which is preliminary data.</text>
</comment>
<evidence type="ECO:0008006" key="3">
    <source>
        <dbReference type="Google" id="ProtNLM"/>
    </source>
</evidence>
<name>A0AAJ1QZQ8_9FLAO</name>
<proteinExistence type="predicted"/>
<sequence length="325" mass="36872">MLIRVKVQIGNLVFNSVESVERHKSIHKFTETATIKLPKRLKFKSNGAPDSMFEPNKTVKDYIKVNDKVTIWMGYDEHLLKRFEGYVSQGVQPSIPVVIECEDEMFQLKRKEVNVSIENASIKKIIEAIAPGYELDVLDAEIGAFSEKKTTAVKVLQILKKRYGLYSFFIGKKLIVGKPYTNTEVIGLETKTFDFAKNIIKSDLKFKAADDVKLKVKAISINPDNTKLEAEVGDVDGDVRTLHYFDVPNVLELKKLATIDLEKFKVDAYEGTITGFGFPIVEPGQKIRIVDNGYDKRDSTHFVEEITESIDRGYRLKQKIGKQAN</sequence>
<dbReference type="SUPFAM" id="SSF69279">
    <property type="entry name" value="Phage tail proteins"/>
    <property type="match status" value="1"/>
</dbReference>
<dbReference type="EMBL" id="JAUFQH010000022">
    <property type="protein sequence ID" value="MDN3621349.1"/>
    <property type="molecule type" value="Genomic_DNA"/>
</dbReference>
<organism evidence="1 2">
    <name type="scientific">Polaribacter sejongensis</name>
    <dbReference type="NCBI Taxonomy" id="985043"/>
    <lineage>
        <taxon>Bacteria</taxon>
        <taxon>Pseudomonadati</taxon>
        <taxon>Bacteroidota</taxon>
        <taxon>Flavobacteriia</taxon>
        <taxon>Flavobacteriales</taxon>
        <taxon>Flavobacteriaceae</taxon>
    </lineage>
</organism>
<dbReference type="Proteomes" id="UP001228636">
    <property type="component" value="Unassembled WGS sequence"/>
</dbReference>
<dbReference type="RefSeq" id="WP_261972829.1">
    <property type="nucleotide sequence ID" value="NZ_CP103460.1"/>
</dbReference>
<dbReference type="AlphaFoldDB" id="A0AAJ1QZQ8"/>
<evidence type="ECO:0000313" key="1">
    <source>
        <dbReference type="EMBL" id="MDN3621349.1"/>
    </source>
</evidence>
<gene>
    <name evidence="1" type="ORF">QWY81_17915</name>
</gene>